<evidence type="ECO:0000313" key="2">
    <source>
        <dbReference type="EMBL" id="EQB06741.1"/>
    </source>
</evidence>
<keyword evidence="3" id="KW-1185">Reference proteome</keyword>
<name>T0GS46_9SPHN</name>
<feature type="transmembrane region" description="Helical" evidence="1">
    <location>
        <begin position="36"/>
        <end position="55"/>
    </location>
</feature>
<sequence length="217" mass="24592">MFWGLLARNIPPFTPNVDAQLIADHFRQHKNAIRTGMVLTMAFSVFYFVWGVAISKVMRAVERDNDVLSTLQLGGALFTTLITLLPAWIWLGAAYRPEALSPIILQLLYDIGWLLFVVAYSLTSVQAVAVGICFLADRRPTPLIPNWLGWFSIWAGTMLAIETVMPFFPSGPFSRSGILNFWIEFSIFFTFIFLLSVYILRAIARLEREHRAGDDRG</sequence>
<keyword evidence="1" id="KW-1133">Transmembrane helix</keyword>
<feature type="transmembrane region" description="Helical" evidence="1">
    <location>
        <begin position="111"/>
        <end position="135"/>
    </location>
</feature>
<organism evidence="2 3">
    <name type="scientific">Sphingobium quisquiliarum P25</name>
    <dbReference type="NCBI Taxonomy" id="1329909"/>
    <lineage>
        <taxon>Bacteria</taxon>
        <taxon>Pseudomonadati</taxon>
        <taxon>Pseudomonadota</taxon>
        <taxon>Alphaproteobacteria</taxon>
        <taxon>Sphingomonadales</taxon>
        <taxon>Sphingomonadaceae</taxon>
        <taxon>Sphingobium</taxon>
    </lineage>
</organism>
<dbReference type="Proteomes" id="UP000015525">
    <property type="component" value="Unassembled WGS sequence"/>
</dbReference>
<proteinExistence type="predicted"/>
<evidence type="ECO:0000313" key="3">
    <source>
        <dbReference type="Proteomes" id="UP000015525"/>
    </source>
</evidence>
<keyword evidence="1" id="KW-0812">Transmembrane</keyword>
<dbReference type="EMBL" id="ATHO01000093">
    <property type="protein sequence ID" value="EQB06741.1"/>
    <property type="molecule type" value="Genomic_DNA"/>
</dbReference>
<evidence type="ECO:0000256" key="1">
    <source>
        <dbReference type="SAM" id="Phobius"/>
    </source>
</evidence>
<feature type="transmembrane region" description="Helical" evidence="1">
    <location>
        <begin position="181"/>
        <end position="200"/>
    </location>
</feature>
<feature type="transmembrane region" description="Helical" evidence="1">
    <location>
        <begin position="147"/>
        <end position="169"/>
    </location>
</feature>
<dbReference type="AlphaFoldDB" id="T0GS46"/>
<keyword evidence="1" id="KW-0472">Membrane</keyword>
<reference evidence="2 3" key="1">
    <citation type="journal article" date="2013" name="Genome Announc.">
        <title>Draft Genome Sequence of Sphingobium quisquiliarum Strain P25T, a Novel Hexachlorocyclohexane (HCH)-Degrading Bacterium Isolated from an HCH Dumpsite.</title>
        <authorList>
            <person name="Kumar Singh A."/>
            <person name="Sangwan N."/>
            <person name="Sharma A."/>
            <person name="Gupta V."/>
            <person name="Khurana J.P."/>
            <person name="Lal R."/>
        </authorList>
    </citation>
    <scope>NUCLEOTIDE SEQUENCE [LARGE SCALE GENOMIC DNA]</scope>
    <source>
        <strain evidence="2 3">P25</strain>
    </source>
</reference>
<protein>
    <submittedName>
        <fullName evidence="2">Uncharacterized protein</fullName>
    </submittedName>
</protein>
<gene>
    <name evidence="2" type="ORF">L288_10560</name>
</gene>
<feature type="transmembrane region" description="Helical" evidence="1">
    <location>
        <begin position="67"/>
        <end position="91"/>
    </location>
</feature>
<accession>T0GS46</accession>
<comment type="caution">
    <text evidence="2">The sequence shown here is derived from an EMBL/GenBank/DDBJ whole genome shotgun (WGS) entry which is preliminary data.</text>
</comment>